<dbReference type="GO" id="GO:0045892">
    <property type="term" value="P:negative regulation of DNA-templated transcription"/>
    <property type="evidence" value="ECO:0007669"/>
    <property type="project" value="TreeGrafter"/>
</dbReference>
<dbReference type="InterPro" id="IPR050679">
    <property type="entry name" value="Bact_HTH_transcr_reg"/>
</dbReference>
<evidence type="ECO:0000256" key="3">
    <source>
        <dbReference type="ARBA" id="ARBA00023163"/>
    </source>
</evidence>
<dbReference type="SMART" id="SM00345">
    <property type="entry name" value="HTH_GNTR"/>
    <property type="match status" value="1"/>
</dbReference>
<dbReference type="EMBL" id="BMDI01000001">
    <property type="protein sequence ID" value="GGI17126.1"/>
    <property type="molecule type" value="Genomic_DNA"/>
</dbReference>
<comment type="caution">
    <text evidence="5">The sequence shown here is derived from an EMBL/GenBank/DDBJ whole genome shotgun (WGS) entry which is preliminary data.</text>
</comment>
<dbReference type="GO" id="GO:0003700">
    <property type="term" value="F:DNA-binding transcription factor activity"/>
    <property type="evidence" value="ECO:0007669"/>
    <property type="project" value="InterPro"/>
</dbReference>
<dbReference type="InterPro" id="IPR028978">
    <property type="entry name" value="Chorismate_lyase_/UTRA_dom_sf"/>
</dbReference>
<dbReference type="Pfam" id="PF00392">
    <property type="entry name" value="GntR"/>
    <property type="match status" value="1"/>
</dbReference>
<keyword evidence="6" id="KW-1185">Reference proteome</keyword>
<feature type="domain" description="HTH gntR-type" evidence="4">
    <location>
        <begin position="14"/>
        <end position="82"/>
    </location>
</feature>
<dbReference type="PANTHER" id="PTHR44846:SF1">
    <property type="entry name" value="MANNOSYL-D-GLYCERATE TRANSPORT_METABOLISM SYSTEM REPRESSOR MNGR-RELATED"/>
    <property type="match status" value="1"/>
</dbReference>
<dbReference type="Gene3D" id="3.40.1410.10">
    <property type="entry name" value="Chorismate lyase-like"/>
    <property type="match status" value="1"/>
</dbReference>
<dbReference type="Gene3D" id="1.10.10.10">
    <property type="entry name" value="Winged helix-like DNA-binding domain superfamily/Winged helix DNA-binding domain"/>
    <property type="match status" value="1"/>
</dbReference>
<dbReference type="PRINTS" id="PR00035">
    <property type="entry name" value="HTHGNTR"/>
</dbReference>
<dbReference type="CDD" id="cd07377">
    <property type="entry name" value="WHTH_GntR"/>
    <property type="match status" value="1"/>
</dbReference>
<gene>
    <name evidence="5" type="ORF">GCM10008066_07420</name>
</gene>
<dbReference type="Pfam" id="PF07702">
    <property type="entry name" value="UTRA"/>
    <property type="match status" value="1"/>
</dbReference>
<dbReference type="AlphaFoldDB" id="A0A8J3AV45"/>
<accession>A0A8J3AV45</accession>
<keyword evidence="2" id="KW-0238">DNA-binding</keyword>
<dbReference type="InterPro" id="IPR036390">
    <property type="entry name" value="WH_DNA-bd_sf"/>
</dbReference>
<dbReference type="InterPro" id="IPR000524">
    <property type="entry name" value="Tscrpt_reg_HTH_GntR"/>
</dbReference>
<evidence type="ECO:0000256" key="2">
    <source>
        <dbReference type="ARBA" id="ARBA00023125"/>
    </source>
</evidence>
<evidence type="ECO:0000256" key="1">
    <source>
        <dbReference type="ARBA" id="ARBA00023015"/>
    </source>
</evidence>
<dbReference type="PANTHER" id="PTHR44846">
    <property type="entry name" value="MANNOSYL-D-GLYCERATE TRANSPORT/METABOLISM SYSTEM REPRESSOR MNGR-RELATED"/>
    <property type="match status" value="1"/>
</dbReference>
<reference evidence="6" key="1">
    <citation type="journal article" date="2019" name="Int. J. Syst. Evol. Microbiol.">
        <title>The Global Catalogue of Microorganisms (GCM) 10K type strain sequencing project: providing services to taxonomists for standard genome sequencing and annotation.</title>
        <authorList>
            <consortium name="The Broad Institute Genomics Platform"/>
            <consortium name="The Broad Institute Genome Sequencing Center for Infectious Disease"/>
            <person name="Wu L."/>
            <person name="Ma J."/>
        </authorList>
    </citation>
    <scope>NUCLEOTIDE SEQUENCE [LARGE SCALE GENOMIC DNA]</scope>
    <source>
        <strain evidence="6">CCM 2767</strain>
    </source>
</reference>
<evidence type="ECO:0000313" key="6">
    <source>
        <dbReference type="Proteomes" id="UP000642180"/>
    </source>
</evidence>
<dbReference type="SUPFAM" id="SSF46785">
    <property type="entry name" value="Winged helix' DNA-binding domain"/>
    <property type="match status" value="1"/>
</dbReference>
<keyword evidence="3" id="KW-0804">Transcription</keyword>
<dbReference type="SUPFAM" id="SSF64288">
    <property type="entry name" value="Chorismate lyase-like"/>
    <property type="match status" value="1"/>
</dbReference>
<evidence type="ECO:0000259" key="4">
    <source>
        <dbReference type="PROSITE" id="PS50949"/>
    </source>
</evidence>
<dbReference type="InterPro" id="IPR011663">
    <property type="entry name" value="UTRA"/>
</dbReference>
<dbReference type="PROSITE" id="PS50949">
    <property type="entry name" value="HTH_GNTR"/>
    <property type="match status" value="1"/>
</dbReference>
<proteinExistence type="predicted"/>
<dbReference type="SMART" id="SM00866">
    <property type="entry name" value="UTRA"/>
    <property type="match status" value="1"/>
</dbReference>
<name>A0A8J3AV45_9BURK</name>
<organism evidence="5 6">
    <name type="scientific">Oxalicibacterium faecigallinarum</name>
    <dbReference type="NCBI Taxonomy" id="573741"/>
    <lineage>
        <taxon>Bacteria</taxon>
        <taxon>Pseudomonadati</taxon>
        <taxon>Pseudomonadota</taxon>
        <taxon>Betaproteobacteria</taxon>
        <taxon>Burkholderiales</taxon>
        <taxon>Oxalobacteraceae</taxon>
        <taxon>Oxalicibacterium</taxon>
    </lineage>
</organism>
<sequence>MLAMSDLLVRKNVTSLYEQIASHLREEALSGIFDPSGKLPSEAELMARFDVSRVTVRLALKKLEDERVVERKQGKGTYVAGRQVRHALDALRSFHDSLLMQGLQPTMQLLAKDLIPVPKELSVRFGRRVTHCTFMQRLHLVDGEPIAVGGSYLPQAVADLPWEEAEMLPNYTILRKLDGQGVARADVAVRAQLADRQMAKLLQIKTGSAVLVMTRISCFANGDCCDYSTFYIRPERYEFVASCTFNTVR</sequence>
<protein>
    <submittedName>
        <fullName evidence="5">Transcriptional regulator</fullName>
    </submittedName>
</protein>
<dbReference type="InterPro" id="IPR036388">
    <property type="entry name" value="WH-like_DNA-bd_sf"/>
</dbReference>
<dbReference type="Proteomes" id="UP000642180">
    <property type="component" value="Unassembled WGS sequence"/>
</dbReference>
<evidence type="ECO:0000313" key="5">
    <source>
        <dbReference type="EMBL" id="GGI17126.1"/>
    </source>
</evidence>
<dbReference type="GO" id="GO:0003677">
    <property type="term" value="F:DNA binding"/>
    <property type="evidence" value="ECO:0007669"/>
    <property type="project" value="UniProtKB-KW"/>
</dbReference>
<keyword evidence="1" id="KW-0805">Transcription regulation</keyword>